<keyword evidence="5" id="KW-0190">Covalent protein-DNA linkage</keyword>
<organism evidence="9 10">
    <name type="scientific">Copranaerobaculum intestinale</name>
    <dbReference type="NCBI Taxonomy" id="2692629"/>
    <lineage>
        <taxon>Bacteria</taxon>
        <taxon>Bacillati</taxon>
        <taxon>Bacillota</taxon>
        <taxon>Erysipelotrichia</taxon>
        <taxon>Erysipelotrichales</taxon>
        <taxon>Erysipelotrichaceae</taxon>
        <taxon>Copranaerobaculum</taxon>
    </lineage>
</organism>
<dbReference type="Pfam" id="PF02586">
    <property type="entry name" value="SRAP"/>
    <property type="match status" value="1"/>
</dbReference>
<evidence type="ECO:0000256" key="6">
    <source>
        <dbReference type="ARBA" id="ARBA00023125"/>
    </source>
</evidence>
<keyword evidence="10" id="KW-1185">Reference proteome</keyword>
<keyword evidence="7" id="KW-0456">Lyase</keyword>
<dbReference type="EC" id="3.4.-.-" evidence="8"/>
<keyword evidence="4 8" id="KW-0378">Hydrolase</keyword>
<accession>A0A6N8U935</accession>
<dbReference type="GO" id="GO:0003697">
    <property type="term" value="F:single-stranded DNA binding"/>
    <property type="evidence" value="ECO:0007669"/>
    <property type="project" value="InterPro"/>
</dbReference>
<comment type="similarity">
    <text evidence="1 8">Belongs to the SOS response-associated peptidase family.</text>
</comment>
<dbReference type="GO" id="GO:0016829">
    <property type="term" value="F:lyase activity"/>
    <property type="evidence" value="ECO:0007669"/>
    <property type="project" value="UniProtKB-KW"/>
</dbReference>
<evidence type="ECO:0000256" key="7">
    <source>
        <dbReference type="ARBA" id="ARBA00023239"/>
    </source>
</evidence>
<evidence type="ECO:0000256" key="5">
    <source>
        <dbReference type="ARBA" id="ARBA00023124"/>
    </source>
</evidence>
<protein>
    <recommendedName>
        <fullName evidence="8">Abasic site processing protein</fullName>
        <ecNumber evidence="8">3.4.-.-</ecNumber>
    </recommendedName>
</protein>
<dbReference type="SUPFAM" id="SSF143081">
    <property type="entry name" value="BB1717-like"/>
    <property type="match status" value="1"/>
</dbReference>
<dbReference type="PANTHER" id="PTHR13604:SF0">
    <property type="entry name" value="ABASIC SITE PROCESSING PROTEIN HMCES"/>
    <property type="match status" value="1"/>
</dbReference>
<dbReference type="GO" id="GO:0106300">
    <property type="term" value="P:protein-DNA covalent cross-linking repair"/>
    <property type="evidence" value="ECO:0007669"/>
    <property type="project" value="InterPro"/>
</dbReference>
<dbReference type="AlphaFoldDB" id="A0A6N8U935"/>
<reference evidence="9 10" key="1">
    <citation type="submission" date="2019-12" db="EMBL/GenBank/DDBJ databases">
        <authorList>
            <person name="Yang R."/>
        </authorList>
    </citation>
    <scope>NUCLEOTIDE SEQUENCE [LARGE SCALE GENOMIC DNA]</scope>
    <source>
        <strain evidence="9 10">DONG20-135</strain>
    </source>
</reference>
<evidence type="ECO:0000256" key="8">
    <source>
        <dbReference type="RuleBase" id="RU364100"/>
    </source>
</evidence>
<evidence type="ECO:0000313" key="10">
    <source>
        <dbReference type="Proteomes" id="UP000434036"/>
    </source>
</evidence>
<reference evidence="9 10" key="2">
    <citation type="submission" date="2020-01" db="EMBL/GenBank/DDBJ databases">
        <title>Clostridiaceae sp. nov. isolated from the gut of human by culturomics.</title>
        <authorList>
            <person name="Chang Y."/>
        </authorList>
    </citation>
    <scope>NUCLEOTIDE SEQUENCE [LARGE SCALE GENOMIC DNA]</scope>
    <source>
        <strain evidence="9 10">DONG20-135</strain>
    </source>
</reference>
<evidence type="ECO:0000256" key="3">
    <source>
        <dbReference type="ARBA" id="ARBA00022763"/>
    </source>
</evidence>
<dbReference type="PANTHER" id="PTHR13604">
    <property type="entry name" value="DC12-RELATED"/>
    <property type="match status" value="1"/>
</dbReference>
<dbReference type="Gene3D" id="3.90.1680.10">
    <property type="entry name" value="SOS response associated peptidase-like"/>
    <property type="match status" value="1"/>
</dbReference>
<dbReference type="Proteomes" id="UP000434036">
    <property type="component" value="Unassembled WGS sequence"/>
</dbReference>
<dbReference type="RefSeq" id="WP_160625789.1">
    <property type="nucleotide sequence ID" value="NZ_WUUQ01000007.1"/>
</dbReference>
<dbReference type="InterPro" id="IPR036590">
    <property type="entry name" value="SRAP-like"/>
</dbReference>
<evidence type="ECO:0000256" key="2">
    <source>
        <dbReference type="ARBA" id="ARBA00022670"/>
    </source>
</evidence>
<dbReference type="GO" id="GO:0008233">
    <property type="term" value="F:peptidase activity"/>
    <property type="evidence" value="ECO:0007669"/>
    <property type="project" value="UniProtKB-KW"/>
</dbReference>
<keyword evidence="2 8" id="KW-0645">Protease</keyword>
<comment type="caution">
    <text evidence="9">The sequence shown here is derived from an EMBL/GenBank/DDBJ whole genome shotgun (WGS) entry which is preliminary data.</text>
</comment>
<evidence type="ECO:0000256" key="4">
    <source>
        <dbReference type="ARBA" id="ARBA00022801"/>
    </source>
</evidence>
<keyword evidence="6" id="KW-0238">DNA-binding</keyword>
<evidence type="ECO:0000256" key="1">
    <source>
        <dbReference type="ARBA" id="ARBA00008136"/>
    </source>
</evidence>
<dbReference type="InterPro" id="IPR003738">
    <property type="entry name" value="SRAP"/>
</dbReference>
<gene>
    <name evidence="9" type="ORF">GSF08_10740</name>
</gene>
<dbReference type="GO" id="GO:0006508">
    <property type="term" value="P:proteolysis"/>
    <property type="evidence" value="ECO:0007669"/>
    <property type="project" value="UniProtKB-KW"/>
</dbReference>
<evidence type="ECO:0000313" key="9">
    <source>
        <dbReference type="EMBL" id="MXQ74401.1"/>
    </source>
</evidence>
<keyword evidence="3" id="KW-0227">DNA damage</keyword>
<proteinExistence type="inferred from homology"/>
<dbReference type="EMBL" id="WUUQ01000007">
    <property type="protein sequence ID" value="MXQ74401.1"/>
    <property type="molecule type" value="Genomic_DNA"/>
</dbReference>
<name>A0A6N8U935_9FIRM</name>
<sequence length="193" mass="22706">MCGRYFLKLNDTYEAFIRLKNRCQQLEITGFSEGEIYPSQPVLALFPDGEDHYRPNVVKWGMDIGKPRLIINARHETMNQRSAFRPYVSNRCVIPADGFYEWKKINGRKHKIFIERSNGPMFMAGLCNHKREMVIITGASQDEMADVHDRSPFLMNEQEMLSYLYFHRGLIMNDQYLKFTDLDRPQSVQIPLF</sequence>